<dbReference type="OrthoDB" id="70847at2759"/>
<dbReference type="PANTHER" id="PTHR28165">
    <property type="entry name" value="NON-CLASSICAL EXPORT PROTEIN 2-RELATED"/>
    <property type="match status" value="1"/>
</dbReference>
<protein>
    <recommendedName>
        <fullName evidence="5">MARVEL domain-containing protein</fullName>
    </recommendedName>
</protein>
<keyword evidence="2" id="KW-0812">Transmembrane</keyword>
<feature type="transmembrane region" description="Helical" evidence="2">
    <location>
        <begin position="104"/>
        <end position="125"/>
    </location>
</feature>
<feature type="transmembrane region" description="Helical" evidence="2">
    <location>
        <begin position="21"/>
        <end position="41"/>
    </location>
</feature>
<keyword evidence="4" id="KW-1185">Reference proteome</keyword>
<sequence>MSFCLAMSRRRAQQVSQVWTAVRALQGVCGFATLISLFTAYRGITLLGVADTDTYRPAQLSHFFLAFAAYSSFVHGVLHVLCVSLSKRISPDVLLERCVDGGLAVVYLIVAIILAPKMSCGLGMYCNCTSIQAMVVFAFFNCALCAIALGMNFVTKKLPAHPDSTENLVPRGQYGPALSPSPGAPRGSSRKKRPRVIASPRVDDDDTDNLAPRGKFGSVRGSNLADLMKLQRPEEPQPTSPRRPHGDHSYFV</sequence>
<feature type="transmembrane region" description="Helical" evidence="2">
    <location>
        <begin position="61"/>
        <end position="83"/>
    </location>
</feature>
<dbReference type="InterPro" id="IPR052649">
    <property type="entry name" value="NCE102-like"/>
</dbReference>
<evidence type="ECO:0000256" key="1">
    <source>
        <dbReference type="SAM" id="MobiDB-lite"/>
    </source>
</evidence>
<feature type="transmembrane region" description="Helical" evidence="2">
    <location>
        <begin position="131"/>
        <end position="154"/>
    </location>
</feature>
<evidence type="ECO:0008006" key="5">
    <source>
        <dbReference type="Google" id="ProtNLM"/>
    </source>
</evidence>
<evidence type="ECO:0000256" key="2">
    <source>
        <dbReference type="SAM" id="Phobius"/>
    </source>
</evidence>
<dbReference type="AlphaFoldDB" id="A0A1V9YZQ5"/>
<name>A0A1V9YZQ5_ACHHY</name>
<dbReference type="Proteomes" id="UP000243579">
    <property type="component" value="Unassembled WGS sequence"/>
</dbReference>
<keyword evidence="2" id="KW-1133">Transmembrane helix</keyword>
<gene>
    <name evidence="3" type="ORF">ACHHYP_04815</name>
</gene>
<accession>A0A1V9YZQ5</accession>
<comment type="caution">
    <text evidence="3">The sequence shown here is derived from an EMBL/GenBank/DDBJ whole genome shotgun (WGS) entry which is preliminary data.</text>
</comment>
<keyword evidence="2" id="KW-0472">Membrane</keyword>
<evidence type="ECO:0000313" key="4">
    <source>
        <dbReference type="Proteomes" id="UP000243579"/>
    </source>
</evidence>
<proteinExistence type="predicted"/>
<organism evidence="3 4">
    <name type="scientific">Achlya hypogyna</name>
    <name type="common">Oomycete</name>
    <name type="synonym">Protoachlya hypogyna</name>
    <dbReference type="NCBI Taxonomy" id="1202772"/>
    <lineage>
        <taxon>Eukaryota</taxon>
        <taxon>Sar</taxon>
        <taxon>Stramenopiles</taxon>
        <taxon>Oomycota</taxon>
        <taxon>Saprolegniomycetes</taxon>
        <taxon>Saprolegniales</taxon>
        <taxon>Achlyaceae</taxon>
        <taxon>Achlya</taxon>
    </lineage>
</organism>
<dbReference type="PANTHER" id="PTHR28165:SF1">
    <property type="entry name" value="NON-CLASSICAL EXPORT PROTEIN 2-RELATED"/>
    <property type="match status" value="1"/>
</dbReference>
<dbReference type="EMBL" id="JNBR01000543">
    <property type="protein sequence ID" value="OQR91294.1"/>
    <property type="molecule type" value="Genomic_DNA"/>
</dbReference>
<feature type="region of interest" description="Disordered" evidence="1">
    <location>
        <begin position="164"/>
        <end position="252"/>
    </location>
</feature>
<reference evidence="3 4" key="1">
    <citation type="journal article" date="2014" name="Genome Biol. Evol.">
        <title>The secreted proteins of Achlya hypogyna and Thraustotheca clavata identify the ancestral oomycete secretome and reveal gene acquisitions by horizontal gene transfer.</title>
        <authorList>
            <person name="Misner I."/>
            <person name="Blouin N."/>
            <person name="Leonard G."/>
            <person name="Richards T.A."/>
            <person name="Lane C.E."/>
        </authorList>
    </citation>
    <scope>NUCLEOTIDE SEQUENCE [LARGE SCALE GENOMIC DNA]</scope>
    <source>
        <strain evidence="3 4">ATCC 48635</strain>
    </source>
</reference>
<evidence type="ECO:0000313" key="3">
    <source>
        <dbReference type="EMBL" id="OQR91294.1"/>
    </source>
</evidence>
<feature type="compositionally biased region" description="Low complexity" evidence="1">
    <location>
        <begin position="175"/>
        <end position="187"/>
    </location>
</feature>